<dbReference type="NCBIfam" id="TIGR01231">
    <property type="entry name" value="lacC"/>
    <property type="match status" value="1"/>
</dbReference>
<organism evidence="10 11">
    <name type="scientific">Listeria floridensis FSL S10-1187</name>
    <dbReference type="NCBI Taxonomy" id="1265817"/>
    <lineage>
        <taxon>Bacteria</taxon>
        <taxon>Bacillati</taxon>
        <taxon>Bacillota</taxon>
        <taxon>Bacilli</taxon>
        <taxon>Bacillales</taxon>
        <taxon>Listeriaceae</taxon>
        <taxon>Listeria</taxon>
    </lineage>
</organism>
<comment type="similarity">
    <text evidence="1">Belongs to the carbohydrate kinase pfkB family.</text>
</comment>
<comment type="caution">
    <text evidence="10">The sequence shown here is derived from an EMBL/GenBank/DDBJ whole genome shotgun (WGS) entry which is preliminary data.</text>
</comment>
<dbReference type="PANTHER" id="PTHR46566:SF5">
    <property type="entry name" value="1-PHOSPHOFRUCTOKINASE"/>
    <property type="match status" value="1"/>
</dbReference>
<evidence type="ECO:0000259" key="9">
    <source>
        <dbReference type="Pfam" id="PF00294"/>
    </source>
</evidence>
<keyword evidence="2 8" id="KW-0808">Transferase</keyword>
<dbReference type="InterPro" id="IPR002173">
    <property type="entry name" value="Carboh/pur_kinase_PfkB_CS"/>
</dbReference>
<dbReference type="GO" id="GO:0016301">
    <property type="term" value="F:kinase activity"/>
    <property type="evidence" value="ECO:0007669"/>
    <property type="project" value="UniProtKB-KW"/>
</dbReference>
<comment type="similarity">
    <text evidence="8">Belongs to the carbohydrate kinase PfkB family. LacC subfamily.</text>
</comment>
<dbReference type="InterPro" id="IPR017583">
    <property type="entry name" value="Tagatose/fructose_Pkinase"/>
</dbReference>
<dbReference type="PANTHER" id="PTHR46566">
    <property type="entry name" value="1-PHOSPHOFRUCTOKINASE-RELATED"/>
    <property type="match status" value="1"/>
</dbReference>
<comment type="pathway">
    <text evidence="8">Carbohydrate metabolism; D-tagatose 6-phosphate degradation; D-glyceraldehyde 3-phosphate and glycerone phosphate from D-tagatose 6-phosphate: step 1/2.</text>
</comment>
<reference evidence="10 11" key="1">
    <citation type="journal article" date="2014" name="Int. J. Syst. Evol. Microbiol.">
        <title>Listeria floridensis sp. nov., Listeria aquatica sp. nov., Listeria cornellensis sp. nov., Listeria riparia sp. nov. and Listeria grandensis sp. nov., from agricultural and natural environments.</title>
        <authorList>
            <person name="den Bakker H.C."/>
            <person name="Warchocki S."/>
            <person name="Wright E.M."/>
            <person name="Allred A.F."/>
            <person name="Ahlstrom C."/>
            <person name="Manuel C.S."/>
            <person name="Stasiewicz M.J."/>
            <person name="Burrell A."/>
            <person name="Roof S."/>
            <person name="Strawn L."/>
            <person name="Fortes E.D."/>
            <person name="Nightingale K.K."/>
            <person name="Kephart D."/>
            <person name="Wiedmann M."/>
        </authorList>
    </citation>
    <scope>NUCLEOTIDE SEQUENCE [LARGE SCALE GENOMIC DNA]</scope>
    <source>
        <strain evidence="10 11">FSL S10-1187</strain>
    </source>
</reference>
<dbReference type="CDD" id="cd01164">
    <property type="entry name" value="FruK_PfkB_like"/>
    <property type="match status" value="1"/>
</dbReference>
<dbReference type="InterPro" id="IPR005926">
    <property type="entry name" value="LacC"/>
</dbReference>
<evidence type="ECO:0000256" key="4">
    <source>
        <dbReference type="ARBA" id="ARBA00022741"/>
    </source>
</evidence>
<gene>
    <name evidence="10" type="ORF">MFLO_09127</name>
</gene>
<keyword evidence="11" id="KW-1185">Reference proteome</keyword>
<evidence type="ECO:0000313" key="11">
    <source>
        <dbReference type="Proteomes" id="UP000019249"/>
    </source>
</evidence>
<evidence type="ECO:0000313" key="10">
    <source>
        <dbReference type="EMBL" id="EUJ31374.1"/>
    </source>
</evidence>
<evidence type="ECO:0000256" key="5">
    <source>
        <dbReference type="ARBA" id="ARBA00022777"/>
    </source>
</evidence>
<dbReference type="Pfam" id="PF00294">
    <property type="entry name" value="PfkB"/>
    <property type="match status" value="1"/>
</dbReference>
<dbReference type="SUPFAM" id="SSF53613">
    <property type="entry name" value="Ribokinase-like"/>
    <property type="match status" value="1"/>
</dbReference>
<feature type="domain" description="Carbohydrate kinase PfkB" evidence="9">
    <location>
        <begin position="7"/>
        <end position="292"/>
    </location>
</feature>
<evidence type="ECO:0000256" key="2">
    <source>
        <dbReference type="ARBA" id="ARBA00022679"/>
    </source>
</evidence>
<dbReference type="NCBIfam" id="TIGR03168">
    <property type="entry name" value="1-PFK"/>
    <property type="match status" value="1"/>
</dbReference>
<dbReference type="Proteomes" id="UP000019249">
    <property type="component" value="Unassembled WGS sequence"/>
</dbReference>
<keyword evidence="5 10" id="KW-0418">Kinase</keyword>
<name>A0ABP3AXM3_9LIST</name>
<evidence type="ECO:0000256" key="3">
    <source>
        <dbReference type="ARBA" id="ARBA00022736"/>
    </source>
</evidence>
<dbReference type="InterPro" id="IPR011611">
    <property type="entry name" value="PfkB_dom"/>
</dbReference>
<dbReference type="PROSITE" id="PS00584">
    <property type="entry name" value="PFKB_KINASES_2"/>
    <property type="match status" value="1"/>
</dbReference>
<keyword evidence="3 8" id="KW-0423">Lactose metabolism</keyword>
<evidence type="ECO:0000256" key="7">
    <source>
        <dbReference type="NCBIfam" id="TIGR01231"/>
    </source>
</evidence>
<evidence type="ECO:0000256" key="8">
    <source>
        <dbReference type="PIRNR" id="PIRNR000535"/>
    </source>
</evidence>
<dbReference type="RefSeq" id="WP_036097412.1">
    <property type="nucleotide sequence ID" value="NZ_AODF01000018.1"/>
</dbReference>
<dbReference type="EC" id="2.7.1.144" evidence="7 8"/>
<keyword evidence="6 8" id="KW-0067">ATP-binding</keyword>
<evidence type="ECO:0000256" key="1">
    <source>
        <dbReference type="ARBA" id="ARBA00005380"/>
    </source>
</evidence>
<accession>A0ABP3AXM3</accession>
<proteinExistence type="inferred from homology"/>
<comment type="catalytic activity">
    <reaction evidence="8">
        <text>D-tagatofuranose 6-phosphate + ATP = D-tagatofuranose 1,6-bisphosphate + ADP + H(+)</text>
        <dbReference type="Rhea" id="RHEA:12420"/>
        <dbReference type="ChEBI" id="CHEBI:15378"/>
        <dbReference type="ChEBI" id="CHEBI:30616"/>
        <dbReference type="ChEBI" id="CHEBI:58694"/>
        <dbReference type="ChEBI" id="CHEBI:58695"/>
        <dbReference type="ChEBI" id="CHEBI:456216"/>
        <dbReference type="EC" id="2.7.1.144"/>
    </reaction>
</comment>
<protein>
    <recommendedName>
        <fullName evidence="7 8">Tagatose-6-phosphate kinase</fullName>
        <ecNumber evidence="7 8">2.7.1.144</ecNumber>
    </recommendedName>
</protein>
<dbReference type="EMBL" id="AODF01000018">
    <property type="protein sequence ID" value="EUJ31374.1"/>
    <property type="molecule type" value="Genomic_DNA"/>
</dbReference>
<dbReference type="Gene3D" id="3.40.1190.20">
    <property type="match status" value="1"/>
</dbReference>
<sequence length="310" mass="33139">MILTITMNPSIDIAYSLEDFHLDAPNRVRQVKKTAGGKGLNVTRVLKQLDEDVFASGLLGGFLGEEIKASLTQAGIGYDFFPISGETRNCIAILHGGMQTEILESGPIVAEREAELFLAHFELLLGQAGLVGISGSLADGLPAGFYAEMVKCAQEKGVKVMLDVSGKPLEAVLWSPAKPFLIKPNLAELGELIGRSVSADTDELKEVLSDGLFEGIPWIVISLGKDGAFAKIGSDFHQVRIPQITAVNPVGSGDATVAGLLSGLYHKDSPEDVLKKAMTLGMLNACEPETGSVDLNRYQELFEQVTVIQN</sequence>
<keyword evidence="4 8" id="KW-0547">Nucleotide-binding</keyword>
<evidence type="ECO:0000256" key="6">
    <source>
        <dbReference type="ARBA" id="ARBA00022840"/>
    </source>
</evidence>
<dbReference type="InterPro" id="IPR029056">
    <property type="entry name" value="Ribokinase-like"/>
</dbReference>
<dbReference type="PIRSF" id="PIRSF000535">
    <property type="entry name" value="1PFK/6PFK/LacC"/>
    <property type="match status" value="1"/>
</dbReference>